<evidence type="ECO:0000313" key="3">
    <source>
        <dbReference type="Proteomes" id="UP000003598"/>
    </source>
</evidence>
<gene>
    <name evidence="2" type="ORF">HMPREF9441_01698</name>
</gene>
<organism evidence="2 3">
    <name type="scientific">Paraprevotella clara YIT 11840</name>
    <dbReference type="NCBI Taxonomy" id="762968"/>
    <lineage>
        <taxon>Bacteria</taxon>
        <taxon>Pseudomonadati</taxon>
        <taxon>Bacteroidota</taxon>
        <taxon>Bacteroidia</taxon>
        <taxon>Bacteroidales</taxon>
        <taxon>Prevotellaceae</taxon>
        <taxon>Paraprevotella</taxon>
    </lineage>
</organism>
<dbReference type="AlphaFoldDB" id="G5SQQ8"/>
<keyword evidence="1" id="KW-1133">Transmembrane helix</keyword>
<evidence type="ECO:0000313" key="2">
    <source>
        <dbReference type="EMBL" id="EHH00461.1"/>
    </source>
</evidence>
<feature type="transmembrane region" description="Helical" evidence="1">
    <location>
        <begin position="15"/>
        <end position="34"/>
    </location>
</feature>
<name>G5SQQ8_9BACT</name>
<dbReference type="HOGENOM" id="CLU_3219630_0_0_10"/>
<protein>
    <submittedName>
        <fullName evidence="2">Uncharacterized protein</fullName>
    </submittedName>
</protein>
<dbReference type="STRING" id="762968.HMPREF9441_01698"/>
<keyword evidence="3" id="KW-1185">Reference proteome</keyword>
<dbReference type="Proteomes" id="UP000003598">
    <property type="component" value="Unassembled WGS sequence"/>
</dbReference>
<keyword evidence="1" id="KW-0472">Membrane</keyword>
<evidence type="ECO:0000256" key="1">
    <source>
        <dbReference type="SAM" id="Phobius"/>
    </source>
</evidence>
<sequence length="44" mass="5284">MSKLSNSNKNQKNRLFLSFLEKVINFASYTYLIIIPNSKKWEKF</sequence>
<keyword evidence="1" id="KW-0812">Transmembrane</keyword>
<comment type="caution">
    <text evidence="2">The sequence shown here is derived from an EMBL/GenBank/DDBJ whole genome shotgun (WGS) entry which is preliminary data.</text>
</comment>
<accession>G5SQQ8</accession>
<reference evidence="2 3" key="1">
    <citation type="submission" date="2011-03" db="EMBL/GenBank/DDBJ databases">
        <authorList>
            <person name="Weinstock G."/>
            <person name="Sodergren E."/>
            <person name="Clifton S."/>
            <person name="Fulton L."/>
            <person name="Fulton B."/>
            <person name="Courtney L."/>
            <person name="Fronick C."/>
            <person name="Harrison M."/>
            <person name="Strong C."/>
            <person name="Farmer C."/>
            <person name="Delahaunty K."/>
            <person name="Markovic C."/>
            <person name="Hall O."/>
            <person name="Minx P."/>
            <person name="Tomlinson C."/>
            <person name="Mitreva M."/>
            <person name="Hou S."/>
            <person name="Chen J."/>
            <person name="Wollam A."/>
            <person name="Pepin K.H."/>
            <person name="Johnson M."/>
            <person name="Bhonagiri V."/>
            <person name="Zhang X."/>
            <person name="Suruliraj S."/>
            <person name="Warren W."/>
            <person name="Chinwalla A."/>
            <person name="Mardis E.R."/>
            <person name="Wilson R.K."/>
        </authorList>
    </citation>
    <scope>NUCLEOTIDE SEQUENCE [LARGE SCALE GENOMIC DNA]</scope>
    <source>
        <strain evidence="2 3">YIT 11840</strain>
    </source>
</reference>
<dbReference type="EMBL" id="AFFY01000022">
    <property type="protein sequence ID" value="EHH00461.1"/>
    <property type="molecule type" value="Genomic_DNA"/>
</dbReference>
<proteinExistence type="predicted"/>